<dbReference type="EMBL" id="JBHSBM010000042">
    <property type="protein sequence ID" value="MFC4062359.1"/>
    <property type="molecule type" value="Genomic_DNA"/>
</dbReference>
<dbReference type="Gene3D" id="2.30.320.10">
    <property type="entry name" value="YwqG-like"/>
    <property type="match status" value="1"/>
</dbReference>
<keyword evidence="2" id="KW-1185">Reference proteome</keyword>
<evidence type="ECO:0000313" key="2">
    <source>
        <dbReference type="Proteomes" id="UP001595850"/>
    </source>
</evidence>
<proteinExistence type="predicted"/>
<sequence>MGLTTPPAPVGVAVLFPELAGQSRTTVRLHPRRGAPAVTDSSMGGPLLWPAGEPWPHCEARRHDDPSGLWGRVAMVPILQLYARDVPELPFPAGTDLCQVLWCPVTHEPDYVPVVRVVWRDSRPVTDVLGEVPAPIESEEEYLPVPCVLSPERVREYPSVWELPAKLYKKVAAWDESADNPGEWSYQYHLSTAPGTKVGGWVDWDQGSLSMECDHGHEMRHLLTIASWEHDGASCRTWTPVEERHLLGPYQVPEILEPAGIMIGDAGSMYLFTCVECPGHPVMAASQWS</sequence>
<dbReference type="RefSeq" id="WP_377293405.1">
    <property type="nucleotide sequence ID" value="NZ_JBHSBM010000042.1"/>
</dbReference>
<dbReference type="Proteomes" id="UP001595850">
    <property type="component" value="Unassembled WGS sequence"/>
</dbReference>
<reference evidence="2" key="1">
    <citation type="journal article" date="2019" name="Int. J. Syst. Evol. Microbiol.">
        <title>The Global Catalogue of Microorganisms (GCM) 10K type strain sequencing project: providing services to taxonomists for standard genome sequencing and annotation.</title>
        <authorList>
            <consortium name="The Broad Institute Genomics Platform"/>
            <consortium name="The Broad Institute Genome Sequencing Center for Infectious Disease"/>
            <person name="Wu L."/>
            <person name="Ma J."/>
        </authorList>
    </citation>
    <scope>NUCLEOTIDE SEQUENCE [LARGE SCALE GENOMIC DNA]</scope>
    <source>
        <strain evidence="2">TBRC 4489</strain>
    </source>
</reference>
<dbReference type="InterPro" id="IPR035948">
    <property type="entry name" value="YwqG-like_sf"/>
</dbReference>
<protein>
    <submittedName>
        <fullName evidence="1">DUF1963 domain-containing protein</fullName>
    </submittedName>
</protein>
<accession>A0ABV8IEF4</accession>
<comment type="caution">
    <text evidence="1">The sequence shown here is derived from an EMBL/GenBank/DDBJ whole genome shotgun (WGS) entry which is preliminary data.</text>
</comment>
<dbReference type="SUPFAM" id="SSF103032">
    <property type="entry name" value="Hypothetical protein YwqG"/>
    <property type="match status" value="1"/>
</dbReference>
<name>A0ABV8IEF4_9ACTN</name>
<organism evidence="1 2">
    <name type="scientific">Planomonospora corallina</name>
    <dbReference type="NCBI Taxonomy" id="1806052"/>
    <lineage>
        <taxon>Bacteria</taxon>
        <taxon>Bacillati</taxon>
        <taxon>Actinomycetota</taxon>
        <taxon>Actinomycetes</taxon>
        <taxon>Streptosporangiales</taxon>
        <taxon>Streptosporangiaceae</taxon>
        <taxon>Planomonospora</taxon>
    </lineage>
</organism>
<evidence type="ECO:0000313" key="1">
    <source>
        <dbReference type="EMBL" id="MFC4062359.1"/>
    </source>
</evidence>
<gene>
    <name evidence="1" type="ORF">ACFOWE_29010</name>
</gene>